<dbReference type="EMBL" id="JBGBZN010000002">
    <property type="protein sequence ID" value="MEY9471872.1"/>
    <property type="molecule type" value="Genomic_DNA"/>
</dbReference>
<evidence type="ECO:0000313" key="1">
    <source>
        <dbReference type="EMBL" id="MEY9471872.1"/>
    </source>
</evidence>
<keyword evidence="2" id="KW-1185">Reference proteome</keyword>
<protein>
    <submittedName>
        <fullName evidence="1">Uncharacterized protein</fullName>
    </submittedName>
</protein>
<reference evidence="1 2" key="1">
    <citation type="submission" date="2024-07" db="EMBL/GenBank/DDBJ databases">
        <title>Genomic Encyclopedia of Type Strains, Phase V (KMG-V): Genome sequencing to study the core and pangenomes of soil and plant-associated prokaryotes.</title>
        <authorList>
            <person name="Whitman W."/>
        </authorList>
    </citation>
    <scope>NUCLEOTIDE SEQUENCE [LARGE SCALE GENOMIC DNA]</scope>
    <source>
        <strain evidence="1 2">USDA 222</strain>
    </source>
</reference>
<proteinExistence type="predicted"/>
<comment type="caution">
    <text evidence="1">The sequence shown here is derived from an EMBL/GenBank/DDBJ whole genome shotgun (WGS) entry which is preliminary data.</text>
</comment>
<dbReference type="RefSeq" id="WP_370091115.1">
    <property type="nucleotide sequence ID" value="NZ_JBGBYH010000002.1"/>
</dbReference>
<gene>
    <name evidence="1" type="ORF">ABH992_004271</name>
</gene>
<organism evidence="1 2">
    <name type="scientific">Bradyrhizobium yuanmingense</name>
    <dbReference type="NCBI Taxonomy" id="108015"/>
    <lineage>
        <taxon>Bacteria</taxon>
        <taxon>Pseudomonadati</taxon>
        <taxon>Pseudomonadota</taxon>
        <taxon>Alphaproteobacteria</taxon>
        <taxon>Hyphomicrobiales</taxon>
        <taxon>Nitrobacteraceae</taxon>
        <taxon>Bradyrhizobium</taxon>
    </lineage>
</organism>
<name>A0ABV4GIX1_9BRAD</name>
<accession>A0ABV4GIX1</accession>
<evidence type="ECO:0000313" key="2">
    <source>
        <dbReference type="Proteomes" id="UP001565474"/>
    </source>
</evidence>
<sequence>MAYNQVKPSHDCVPSDYVFDLLDDIDAHSSAAHSVTPHRSRSACERRTQPCFRRARGIKEAAAFVDFGGGFLAADCRRGV</sequence>
<dbReference type="Proteomes" id="UP001565474">
    <property type="component" value="Unassembled WGS sequence"/>
</dbReference>